<sequence>MTGTAEISRRAVEGGFADPVFDAQAVFAAILEAMSRPGTIVDPGTRTTPPQPLSPAAGAVLCALADADTPVFVEEADDALAAWLGFQTSARLADPANARFAVVRRFDKASLERFSLGTLAFPDRSATLILEVASLEDGPGFRLTGPGISGSTLMQVGGLGREFAVARRANRALSPCGLDLILTCKTRIIGLPRSTIVEEA</sequence>
<accession>A0ABS4BN01</accession>
<dbReference type="NCBIfam" id="TIGR03292">
    <property type="entry name" value="PhnH_redo"/>
    <property type="match status" value="1"/>
</dbReference>
<dbReference type="SUPFAM" id="SSF159709">
    <property type="entry name" value="PhnH-like"/>
    <property type="match status" value="1"/>
</dbReference>
<dbReference type="GO" id="GO:0016829">
    <property type="term" value="F:lyase activity"/>
    <property type="evidence" value="ECO:0007669"/>
    <property type="project" value="UniProtKB-KW"/>
</dbReference>
<gene>
    <name evidence="1" type="primary">phnH</name>
    <name evidence="1" type="ORF">J6595_21260</name>
</gene>
<dbReference type="InterPro" id="IPR038058">
    <property type="entry name" value="PhnH-like_sp"/>
</dbReference>
<organism evidence="1 2">
    <name type="scientific">Jiella mangrovi</name>
    <dbReference type="NCBI Taxonomy" id="2821407"/>
    <lineage>
        <taxon>Bacteria</taxon>
        <taxon>Pseudomonadati</taxon>
        <taxon>Pseudomonadota</taxon>
        <taxon>Alphaproteobacteria</taxon>
        <taxon>Hyphomicrobiales</taxon>
        <taxon>Aurantimonadaceae</taxon>
        <taxon>Jiella</taxon>
    </lineage>
</organism>
<evidence type="ECO:0000313" key="1">
    <source>
        <dbReference type="EMBL" id="MBP0618116.1"/>
    </source>
</evidence>
<keyword evidence="2" id="KW-1185">Reference proteome</keyword>
<keyword evidence="1" id="KW-0456">Lyase</keyword>
<dbReference type="InterPro" id="IPR008772">
    <property type="entry name" value="Phosphonate_metab_PhnH"/>
</dbReference>
<dbReference type="RefSeq" id="WP_209597541.1">
    <property type="nucleotide sequence ID" value="NZ_JAGJCF010000025.1"/>
</dbReference>
<reference evidence="1 2" key="1">
    <citation type="submission" date="2021-04" db="EMBL/GenBank/DDBJ databases">
        <title>Whole genome sequence of Jiella sp. KSK16Y-1.</title>
        <authorList>
            <person name="Tuo L."/>
        </authorList>
    </citation>
    <scope>NUCLEOTIDE SEQUENCE [LARGE SCALE GENOMIC DNA]</scope>
    <source>
        <strain evidence="1 2">KSK16Y-1</strain>
    </source>
</reference>
<name>A0ABS4BN01_9HYPH</name>
<dbReference type="Pfam" id="PF05845">
    <property type="entry name" value="PhnH"/>
    <property type="match status" value="1"/>
</dbReference>
<evidence type="ECO:0000313" key="2">
    <source>
        <dbReference type="Proteomes" id="UP000678276"/>
    </source>
</evidence>
<dbReference type="Proteomes" id="UP000678276">
    <property type="component" value="Unassembled WGS sequence"/>
</dbReference>
<comment type="caution">
    <text evidence="1">The sequence shown here is derived from an EMBL/GenBank/DDBJ whole genome shotgun (WGS) entry which is preliminary data.</text>
</comment>
<proteinExistence type="predicted"/>
<dbReference type="EMBL" id="JAGJCF010000025">
    <property type="protein sequence ID" value="MBP0618116.1"/>
    <property type="molecule type" value="Genomic_DNA"/>
</dbReference>
<protein>
    <submittedName>
        <fullName evidence="1">Phosphonate C-P lyase system protein PhnH</fullName>
    </submittedName>
</protein>
<dbReference type="PIRSF" id="PIRSF020680">
    <property type="entry name" value="PhnH"/>
    <property type="match status" value="1"/>
</dbReference>
<dbReference type="Gene3D" id="3.40.50.11310">
    <property type="entry name" value="Bacterial phosphonate metabolism protein PhnH"/>
    <property type="match status" value="1"/>
</dbReference>